<evidence type="ECO:0000256" key="2">
    <source>
        <dbReference type="ARBA" id="ARBA00022448"/>
    </source>
</evidence>
<feature type="domain" description="TonB-dependent receptor plug" evidence="12">
    <location>
        <begin position="2"/>
        <end position="111"/>
    </location>
</feature>
<keyword evidence="6" id="KW-0408">Iron</keyword>
<comment type="subcellular location">
    <subcellularLocation>
        <location evidence="1 11">Cell outer membrane</location>
        <topology evidence="1 11">Multi-pass membrane protein</topology>
    </subcellularLocation>
</comment>
<accession>A0ABY5T1H3</accession>
<evidence type="ECO:0000256" key="3">
    <source>
        <dbReference type="ARBA" id="ARBA00022452"/>
    </source>
</evidence>
<keyword evidence="13" id="KW-0675">Receptor</keyword>
<dbReference type="EMBL" id="CP092471">
    <property type="protein sequence ID" value="UVI39941.1"/>
    <property type="molecule type" value="Genomic_DNA"/>
</dbReference>
<dbReference type="SUPFAM" id="SSF56935">
    <property type="entry name" value="Porins"/>
    <property type="match status" value="1"/>
</dbReference>
<evidence type="ECO:0000313" key="14">
    <source>
        <dbReference type="Proteomes" id="UP001065265"/>
    </source>
</evidence>
<evidence type="ECO:0000256" key="1">
    <source>
        <dbReference type="ARBA" id="ARBA00004571"/>
    </source>
</evidence>
<dbReference type="PROSITE" id="PS52016">
    <property type="entry name" value="TONB_DEPENDENT_REC_3"/>
    <property type="match status" value="1"/>
</dbReference>
<keyword evidence="5 11" id="KW-0812">Transmembrane</keyword>
<dbReference type="Gene3D" id="2.40.170.20">
    <property type="entry name" value="TonB-dependent receptor, beta-barrel domain"/>
    <property type="match status" value="1"/>
</dbReference>
<sequence length="276" mass="29623">MSVAVTTQEDLDRFAGPDTLARILEQTANVSPTGDDNEGPSIRGVDSSGILTSVEAFFGGSQPRTTVQVDGRQLSFNEFVFAGASAWDIERVELFRGPQTTTQGRNAIAGAIFIETADPNYAEFEGRARAIIGGRDERQLSGVVSGPIGNGDLAFRISGDYREEESFKIPVGTPDFSVDQRQIEGLNVRAKLGFQPSGLDGFSALLTLTHSDTQRPQTESVEQPFFDYIRNSDATSVFTTNGEAAILDLAYDTGTGAVISNVSTLSRTEVQRLAPA</sequence>
<evidence type="ECO:0000256" key="6">
    <source>
        <dbReference type="ARBA" id="ARBA00023004"/>
    </source>
</evidence>
<reference evidence="13" key="1">
    <citation type="submission" date="2022-02" db="EMBL/GenBank/DDBJ databases">
        <title>Qipengyuania spongiae sp. nov., isolated from marine sponge.</title>
        <authorList>
            <person name="Li Z."/>
            <person name="Zhang M."/>
        </authorList>
    </citation>
    <scope>NUCLEOTIDE SEQUENCE</scope>
    <source>
        <strain evidence="13">PHS-Z21</strain>
    </source>
</reference>
<keyword evidence="10 11" id="KW-0998">Cell outer membrane</keyword>
<proteinExistence type="inferred from homology"/>
<keyword evidence="7" id="KW-0406">Ion transport</keyword>
<dbReference type="InterPro" id="IPR012910">
    <property type="entry name" value="Plug_dom"/>
</dbReference>
<evidence type="ECO:0000256" key="11">
    <source>
        <dbReference type="PROSITE-ProRule" id="PRU01360"/>
    </source>
</evidence>
<evidence type="ECO:0000256" key="7">
    <source>
        <dbReference type="ARBA" id="ARBA00023065"/>
    </source>
</evidence>
<evidence type="ECO:0000256" key="5">
    <source>
        <dbReference type="ARBA" id="ARBA00022692"/>
    </source>
</evidence>
<dbReference type="RefSeq" id="WP_265559771.1">
    <property type="nucleotide sequence ID" value="NZ_CP092471.1"/>
</dbReference>
<dbReference type="PANTHER" id="PTHR32552">
    <property type="entry name" value="FERRICHROME IRON RECEPTOR-RELATED"/>
    <property type="match status" value="1"/>
</dbReference>
<dbReference type="Proteomes" id="UP001065265">
    <property type="component" value="Chromosome"/>
</dbReference>
<evidence type="ECO:0000256" key="9">
    <source>
        <dbReference type="ARBA" id="ARBA00023136"/>
    </source>
</evidence>
<evidence type="ECO:0000313" key="13">
    <source>
        <dbReference type="EMBL" id="UVI39941.1"/>
    </source>
</evidence>
<dbReference type="InterPro" id="IPR039426">
    <property type="entry name" value="TonB-dep_rcpt-like"/>
</dbReference>
<evidence type="ECO:0000256" key="4">
    <source>
        <dbReference type="ARBA" id="ARBA00022496"/>
    </source>
</evidence>
<keyword evidence="9 11" id="KW-0472">Membrane</keyword>
<dbReference type="InterPro" id="IPR036942">
    <property type="entry name" value="Beta-barrel_TonB_sf"/>
</dbReference>
<comment type="similarity">
    <text evidence="11">Belongs to the TonB-dependent receptor family.</text>
</comment>
<evidence type="ECO:0000259" key="12">
    <source>
        <dbReference type="Pfam" id="PF07715"/>
    </source>
</evidence>
<keyword evidence="3 11" id="KW-1134">Transmembrane beta strand</keyword>
<keyword evidence="8" id="KW-0798">TonB box</keyword>
<name>A0ABY5T1H3_9SPHN</name>
<keyword evidence="14" id="KW-1185">Reference proteome</keyword>
<evidence type="ECO:0000256" key="10">
    <source>
        <dbReference type="ARBA" id="ARBA00023237"/>
    </source>
</evidence>
<dbReference type="PANTHER" id="PTHR32552:SF81">
    <property type="entry name" value="TONB-DEPENDENT OUTER MEMBRANE RECEPTOR"/>
    <property type="match status" value="1"/>
</dbReference>
<dbReference type="Pfam" id="PF07715">
    <property type="entry name" value="Plug"/>
    <property type="match status" value="1"/>
</dbReference>
<evidence type="ECO:0000256" key="8">
    <source>
        <dbReference type="ARBA" id="ARBA00023077"/>
    </source>
</evidence>
<protein>
    <submittedName>
        <fullName evidence="13">TonB-dependent receptor plug domain-containing protein</fullName>
    </submittedName>
</protein>
<keyword evidence="2 11" id="KW-0813">Transport</keyword>
<organism evidence="13 14">
    <name type="scientific">Qipengyuania spongiae</name>
    <dbReference type="NCBI Taxonomy" id="2909673"/>
    <lineage>
        <taxon>Bacteria</taxon>
        <taxon>Pseudomonadati</taxon>
        <taxon>Pseudomonadota</taxon>
        <taxon>Alphaproteobacteria</taxon>
        <taxon>Sphingomonadales</taxon>
        <taxon>Erythrobacteraceae</taxon>
        <taxon>Qipengyuania</taxon>
    </lineage>
</organism>
<keyword evidence="4" id="KW-0410">Iron transport</keyword>
<gene>
    <name evidence="13" type="ORF">L1F33_02985</name>
</gene>